<keyword evidence="3" id="KW-1185">Reference proteome</keyword>
<reference evidence="2 3" key="1">
    <citation type="submission" date="2014-03" db="EMBL/GenBank/DDBJ databases">
        <title>Genomics of Bifidobacteria.</title>
        <authorList>
            <person name="Ventura M."/>
            <person name="Milani C."/>
            <person name="Lugli G.A."/>
        </authorList>
    </citation>
    <scope>NUCLEOTIDE SEQUENCE [LARGE SCALE GENOMIC DNA]</scope>
    <source>
        <strain evidence="2 3">DSM 22767</strain>
    </source>
</reference>
<evidence type="ECO:0000313" key="3">
    <source>
        <dbReference type="Proteomes" id="UP000029096"/>
    </source>
</evidence>
<comment type="caution">
    <text evidence="2">The sequence shown here is derived from an EMBL/GenBank/DDBJ whole genome shotgun (WGS) entry which is preliminary data.</text>
</comment>
<sequence length="122" mass="12983">MGESGESATQTAVRELREETGIEADASQADVIQNIHNDTGVLRDDAAVVRIDFDSDVQRGAAIAQVPLSGVDVPATGSDWELSQMRWVPDTELKGLVSQGQIVDGPTIAAFAICLLHRPKAD</sequence>
<dbReference type="eggNOG" id="COG0494">
    <property type="taxonomic scope" value="Bacteria"/>
</dbReference>
<dbReference type="InterPro" id="IPR000086">
    <property type="entry name" value="NUDIX_hydrolase_dom"/>
</dbReference>
<name>A0A086ZHN7_9BIFI</name>
<dbReference type="SUPFAM" id="SSF55811">
    <property type="entry name" value="Nudix"/>
    <property type="match status" value="1"/>
</dbReference>
<proteinExistence type="predicted"/>
<evidence type="ECO:0000313" key="2">
    <source>
        <dbReference type="EMBL" id="KFI46037.1"/>
    </source>
</evidence>
<protein>
    <recommendedName>
        <fullName evidence="1">Nudix hydrolase domain-containing protein</fullName>
    </recommendedName>
</protein>
<dbReference type="OrthoDB" id="9806150at2"/>
<organism evidence="2 3">
    <name type="scientific">Bifidobacterium bohemicum DSM 22767</name>
    <dbReference type="NCBI Taxonomy" id="1437606"/>
    <lineage>
        <taxon>Bacteria</taxon>
        <taxon>Bacillati</taxon>
        <taxon>Actinomycetota</taxon>
        <taxon>Actinomycetes</taxon>
        <taxon>Bifidobacteriales</taxon>
        <taxon>Bifidobacteriaceae</taxon>
        <taxon>Bifidobacterium</taxon>
    </lineage>
</organism>
<dbReference type="InterPro" id="IPR015797">
    <property type="entry name" value="NUDIX_hydrolase-like_dom_sf"/>
</dbReference>
<accession>A0A086ZHN7</accession>
<dbReference type="Pfam" id="PF00293">
    <property type="entry name" value="NUDIX"/>
    <property type="match status" value="1"/>
</dbReference>
<dbReference type="EMBL" id="JGYP01000002">
    <property type="protein sequence ID" value="KFI46037.1"/>
    <property type="molecule type" value="Genomic_DNA"/>
</dbReference>
<dbReference type="STRING" id="1437606.BBOH_0844"/>
<gene>
    <name evidence="2" type="ORF">BBOH_0844</name>
</gene>
<dbReference type="Proteomes" id="UP000029096">
    <property type="component" value="Unassembled WGS sequence"/>
</dbReference>
<dbReference type="Gene3D" id="3.90.79.10">
    <property type="entry name" value="Nucleoside Triphosphate Pyrophosphohydrolase"/>
    <property type="match status" value="1"/>
</dbReference>
<evidence type="ECO:0000259" key="1">
    <source>
        <dbReference type="Pfam" id="PF00293"/>
    </source>
</evidence>
<dbReference type="AlphaFoldDB" id="A0A086ZHN7"/>
<feature type="domain" description="Nudix hydrolase" evidence="1">
    <location>
        <begin position="3"/>
        <end position="100"/>
    </location>
</feature>